<protein>
    <recommendedName>
        <fullName evidence="2">AAA protein C-terminal winged helix domain-containing protein</fullName>
    </recommendedName>
</protein>
<dbReference type="Pfam" id="PF24913">
    <property type="entry name" value="WHD_AAA_fung"/>
    <property type="match status" value="1"/>
</dbReference>
<dbReference type="InParanoid" id="A0A409VFA4"/>
<evidence type="ECO:0000313" key="4">
    <source>
        <dbReference type="Proteomes" id="UP000284706"/>
    </source>
</evidence>
<evidence type="ECO:0000259" key="2">
    <source>
        <dbReference type="Pfam" id="PF24913"/>
    </source>
</evidence>
<feature type="region of interest" description="Disordered" evidence="1">
    <location>
        <begin position="1"/>
        <end position="125"/>
    </location>
</feature>
<dbReference type="InterPro" id="IPR027417">
    <property type="entry name" value="P-loop_NTPase"/>
</dbReference>
<feature type="compositionally biased region" description="Pro residues" evidence="1">
    <location>
        <begin position="58"/>
        <end position="91"/>
    </location>
</feature>
<evidence type="ECO:0000313" key="3">
    <source>
        <dbReference type="EMBL" id="PPQ64938.1"/>
    </source>
</evidence>
<feature type="domain" description="AAA protein C-terminal winged helix" evidence="2">
    <location>
        <begin position="451"/>
        <end position="573"/>
    </location>
</feature>
<dbReference type="EMBL" id="NHYE01005660">
    <property type="protein sequence ID" value="PPQ64938.1"/>
    <property type="molecule type" value="Genomic_DNA"/>
</dbReference>
<reference evidence="3 4" key="1">
    <citation type="journal article" date="2018" name="Evol. Lett.">
        <title>Horizontal gene cluster transfer increased hallucinogenic mushroom diversity.</title>
        <authorList>
            <person name="Reynolds H.T."/>
            <person name="Vijayakumar V."/>
            <person name="Gluck-Thaler E."/>
            <person name="Korotkin H.B."/>
            <person name="Matheny P.B."/>
            <person name="Slot J.C."/>
        </authorList>
    </citation>
    <scope>NUCLEOTIDE SEQUENCE [LARGE SCALE GENOMIC DNA]</scope>
    <source>
        <strain evidence="3 4">SRW20</strain>
    </source>
</reference>
<dbReference type="AlphaFoldDB" id="A0A409VFA4"/>
<dbReference type="SUPFAM" id="SSF52540">
    <property type="entry name" value="P-loop containing nucleoside triphosphate hydrolases"/>
    <property type="match status" value="1"/>
</dbReference>
<dbReference type="OrthoDB" id="511599at2759"/>
<dbReference type="Proteomes" id="UP000284706">
    <property type="component" value="Unassembled WGS sequence"/>
</dbReference>
<accession>A0A409VFA4</accession>
<proteinExistence type="predicted"/>
<keyword evidence="4" id="KW-1185">Reference proteome</keyword>
<dbReference type="InterPro" id="IPR056808">
    <property type="entry name" value="HTH_AAA"/>
</dbReference>
<dbReference type="STRING" id="231916.A0A409VFA4"/>
<evidence type="ECO:0000256" key="1">
    <source>
        <dbReference type="SAM" id="MobiDB-lite"/>
    </source>
</evidence>
<comment type="caution">
    <text evidence="3">The sequence shown here is derived from an EMBL/GenBank/DDBJ whole genome shotgun (WGS) entry which is preliminary data.</text>
</comment>
<dbReference type="PANTHER" id="PTHR36168:SF1">
    <property type="entry name" value="ORC1-LIKE AAA ATPASE DOMAIN-CONTAINING PROTEIN"/>
    <property type="match status" value="1"/>
</dbReference>
<gene>
    <name evidence="3" type="ORF">CVT26_015658</name>
</gene>
<sequence length="595" mass="65744">MSGRLSTLFAACPGRRRPLSSRRQALPLPTPSRSLNHTVRLRVRHYIPPSQPSSNSPDDPPGPPPNPPTTEQPFPAPQPPPAPNPPQPPPQTHHEVHERTSSINMPVAPLNLPGGGGAGGGGGGGGPFTFTNSPLLDALLTTAMGLGAGGIAYVKWYKKNVLDKIESAFQAGYDPALELAKSHTAKKAPVDDASIDPILLPADEAWTQNLRRKEQEIIDHIVHGDEAGHYFMLIGPKGAGKGTMIFDAMAACNAEGVSMCDAHPDLEVFRLRLGKALNFEYNEDTQTGLFQRRDPREGGPALDIERGTFKSSQFTHTAMNKLEKVALRCAPQRGKPFVLIINNVHFFQNDEGGRNMLLQLQQKAEAWAASGRNSSRMHVISIYDLNTQESLQAASRMRRAANRPPADPEDLKTAVSFVGGRLAYLNKVSKAKDMVGMARHLLEVEKAWLLSQIGLIADCDDDVMDEQKWSSCSWLLLREFVKQREEQETALAESGRDAEDLPLPTIPYWKCRQIMTRADFLEDLDRLNIISIDIQHNVRPDSNLILHAAQEVCKEEGFDELLDNVRDRIDEIESLHRTRELTVSPKSFSPKPLDI</sequence>
<name>A0A409VFA4_9AGAR</name>
<organism evidence="3 4">
    <name type="scientific">Gymnopilus dilepis</name>
    <dbReference type="NCBI Taxonomy" id="231916"/>
    <lineage>
        <taxon>Eukaryota</taxon>
        <taxon>Fungi</taxon>
        <taxon>Dikarya</taxon>
        <taxon>Basidiomycota</taxon>
        <taxon>Agaricomycotina</taxon>
        <taxon>Agaricomycetes</taxon>
        <taxon>Agaricomycetidae</taxon>
        <taxon>Agaricales</taxon>
        <taxon>Agaricineae</taxon>
        <taxon>Hymenogastraceae</taxon>
        <taxon>Gymnopilus</taxon>
    </lineage>
</organism>
<dbReference type="PANTHER" id="PTHR36168">
    <property type="entry name" value="CHROMOSOME 1, WHOLE GENOME SHOTGUN SEQUENCE"/>
    <property type="match status" value="1"/>
</dbReference>
<feature type="compositionally biased region" description="Gly residues" evidence="1">
    <location>
        <begin position="113"/>
        <end position="125"/>
    </location>
</feature>